<keyword evidence="3" id="KW-1185">Reference proteome</keyword>
<evidence type="ECO:0000313" key="2">
    <source>
        <dbReference type="EMBL" id="KAJ7749255.1"/>
    </source>
</evidence>
<evidence type="ECO:0000313" key="3">
    <source>
        <dbReference type="Proteomes" id="UP001215280"/>
    </source>
</evidence>
<evidence type="ECO:0000256" key="1">
    <source>
        <dbReference type="SAM" id="MobiDB-lite"/>
    </source>
</evidence>
<dbReference type="EMBL" id="JARJLG010000086">
    <property type="protein sequence ID" value="KAJ7749255.1"/>
    <property type="molecule type" value="Genomic_DNA"/>
</dbReference>
<organism evidence="2 3">
    <name type="scientific">Mycena maculata</name>
    <dbReference type="NCBI Taxonomy" id="230809"/>
    <lineage>
        <taxon>Eukaryota</taxon>
        <taxon>Fungi</taxon>
        <taxon>Dikarya</taxon>
        <taxon>Basidiomycota</taxon>
        <taxon>Agaricomycotina</taxon>
        <taxon>Agaricomycetes</taxon>
        <taxon>Agaricomycetidae</taxon>
        <taxon>Agaricales</taxon>
        <taxon>Marasmiineae</taxon>
        <taxon>Mycenaceae</taxon>
        <taxon>Mycena</taxon>
    </lineage>
</organism>
<name>A0AAD7IRY7_9AGAR</name>
<comment type="caution">
    <text evidence="2">The sequence shown here is derived from an EMBL/GenBank/DDBJ whole genome shotgun (WGS) entry which is preliminary data.</text>
</comment>
<sequence>MPSHAPKPGHRYIASSTSMREKQRVLPPMTRWTTCANFPSYRRVPRLWNQYLKPFLGVHQLHPDKATPSDDEEMDVFIDTNSGGFEVFTGDEDQEVSEVGRVRSDPINDNRYAPY</sequence>
<feature type="region of interest" description="Disordered" evidence="1">
    <location>
        <begin position="87"/>
        <end position="115"/>
    </location>
</feature>
<dbReference type="Proteomes" id="UP001215280">
    <property type="component" value="Unassembled WGS sequence"/>
</dbReference>
<feature type="region of interest" description="Disordered" evidence="1">
    <location>
        <begin position="1"/>
        <end position="24"/>
    </location>
</feature>
<gene>
    <name evidence="2" type="ORF">DFH07DRAFT_1035071</name>
</gene>
<reference evidence="2" key="1">
    <citation type="submission" date="2023-03" db="EMBL/GenBank/DDBJ databases">
        <title>Massive genome expansion in bonnet fungi (Mycena s.s.) driven by repeated elements and novel gene families across ecological guilds.</title>
        <authorList>
            <consortium name="Lawrence Berkeley National Laboratory"/>
            <person name="Harder C.B."/>
            <person name="Miyauchi S."/>
            <person name="Viragh M."/>
            <person name="Kuo A."/>
            <person name="Thoen E."/>
            <person name="Andreopoulos B."/>
            <person name="Lu D."/>
            <person name="Skrede I."/>
            <person name="Drula E."/>
            <person name="Henrissat B."/>
            <person name="Morin E."/>
            <person name="Kohler A."/>
            <person name="Barry K."/>
            <person name="LaButti K."/>
            <person name="Morin E."/>
            <person name="Salamov A."/>
            <person name="Lipzen A."/>
            <person name="Mereny Z."/>
            <person name="Hegedus B."/>
            <person name="Baldrian P."/>
            <person name="Stursova M."/>
            <person name="Weitz H."/>
            <person name="Taylor A."/>
            <person name="Grigoriev I.V."/>
            <person name="Nagy L.G."/>
            <person name="Martin F."/>
            <person name="Kauserud H."/>
        </authorList>
    </citation>
    <scope>NUCLEOTIDE SEQUENCE</scope>
    <source>
        <strain evidence="2">CBHHK188m</strain>
    </source>
</reference>
<protein>
    <submittedName>
        <fullName evidence="2">Uncharacterized protein</fullName>
    </submittedName>
</protein>
<proteinExistence type="predicted"/>
<feature type="compositionally biased region" description="Basic and acidic residues" evidence="1">
    <location>
        <begin position="98"/>
        <end position="108"/>
    </location>
</feature>
<dbReference type="AlphaFoldDB" id="A0AAD7IRY7"/>
<accession>A0AAD7IRY7</accession>